<evidence type="ECO:0000256" key="3">
    <source>
        <dbReference type="ARBA" id="ARBA00022692"/>
    </source>
</evidence>
<dbReference type="GO" id="GO:0012505">
    <property type="term" value="C:endomembrane system"/>
    <property type="evidence" value="ECO:0007669"/>
    <property type="project" value="TreeGrafter"/>
</dbReference>
<dbReference type="PANTHER" id="PTHR33966">
    <property type="entry name" value="PROTEIN ODR-4 HOMOLOG"/>
    <property type="match status" value="1"/>
</dbReference>
<dbReference type="Pfam" id="PF14778">
    <property type="entry name" value="ODR4-like"/>
    <property type="match status" value="1"/>
</dbReference>
<dbReference type="WBParaSite" id="MBELARI_LOCUS10578">
    <property type="protein sequence ID" value="MBELARI_LOCUS10578"/>
    <property type="gene ID" value="MBELARI_LOCUS10578"/>
</dbReference>
<evidence type="ECO:0000313" key="8">
    <source>
        <dbReference type="WBParaSite" id="MBELARI_LOCUS10578"/>
    </source>
</evidence>
<dbReference type="GO" id="GO:0008104">
    <property type="term" value="P:intracellular protein localization"/>
    <property type="evidence" value="ECO:0007669"/>
    <property type="project" value="TreeGrafter"/>
</dbReference>
<keyword evidence="7" id="KW-1185">Reference proteome</keyword>
<dbReference type="PANTHER" id="PTHR33966:SF1">
    <property type="entry name" value="PROTEIN ODR-4 HOMOLOG"/>
    <property type="match status" value="1"/>
</dbReference>
<dbReference type="GO" id="GO:0016020">
    <property type="term" value="C:membrane"/>
    <property type="evidence" value="ECO:0007669"/>
    <property type="project" value="UniProtKB-SubCell"/>
</dbReference>
<evidence type="ECO:0000256" key="4">
    <source>
        <dbReference type="ARBA" id="ARBA00022989"/>
    </source>
</evidence>
<evidence type="ECO:0000256" key="5">
    <source>
        <dbReference type="ARBA" id="ARBA00023136"/>
    </source>
</evidence>
<dbReference type="AlphaFoldDB" id="A0AAF3E9J3"/>
<proteinExistence type="inferred from homology"/>
<evidence type="ECO:0000313" key="7">
    <source>
        <dbReference type="Proteomes" id="UP000887575"/>
    </source>
</evidence>
<sequence>MIIFDARLESTLDKAVKAHCDLEKKSGVLASPHFLIGTFAEGFDIHIAHITKCPLPATATATGGDAASKTVDDQWLVESAEKVIRMLPGGIDLVGILWLSNKNIFIEQRPRLIKALSRIAKYSTALTTMKLFSYIENMVLVNVEIPLGKPQAVVVDVVNRSPESPTKVVFNKLEWVSIVSRAGGRISDHIANLKTENFYNDFVDLLKPWAQRILDCNLILVDGKVRETNEYLNKDPKNKKSSFELVLLTESEGSDDSTTTLQQESTTNWHDFVFDIEIRAAVPVKSKVEFAVLATKQHIIRNMCSRAVLHYESMEVTEDRGTGGSQIIHQMPRPATTTLPYHSSILFSDFLFEADTIEDGQKNMKELLEIEASIEHVDDGWERALEVGEMEQVRAPGVVPDHLPLIISLQEKQSRFWFYVMIIVSVLVLLISIILYQVIKK</sequence>
<feature type="transmembrane region" description="Helical" evidence="6">
    <location>
        <begin position="416"/>
        <end position="439"/>
    </location>
</feature>
<keyword evidence="4 6" id="KW-1133">Transmembrane helix</keyword>
<dbReference type="InterPro" id="IPR029454">
    <property type="entry name" value="ODR-4-like"/>
</dbReference>
<evidence type="ECO:0000256" key="6">
    <source>
        <dbReference type="SAM" id="Phobius"/>
    </source>
</evidence>
<accession>A0AAF3E9J3</accession>
<reference evidence="8" key="1">
    <citation type="submission" date="2024-02" db="UniProtKB">
        <authorList>
            <consortium name="WormBaseParasite"/>
        </authorList>
    </citation>
    <scope>IDENTIFICATION</scope>
</reference>
<keyword evidence="3 6" id="KW-0812">Transmembrane</keyword>
<evidence type="ECO:0000256" key="1">
    <source>
        <dbReference type="ARBA" id="ARBA00004370"/>
    </source>
</evidence>
<dbReference type="Proteomes" id="UP000887575">
    <property type="component" value="Unassembled WGS sequence"/>
</dbReference>
<comment type="similarity">
    <text evidence="2">Belongs to the ODR-4 family.</text>
</comment>
<keyword evidence="5 6" id="KW-0472">Membrane</keyword>
<comment type="subcellular location">
    <subcellularLocation>
        <location evidence="1">Membrane</location>
    </subcellularLocation>
</comment>
<protein>
    <submittedName>
        <fullName evidence="8">Uncharacterized protein</fullName>
    </submittedName>
</protein>
<evidence type="ECO:0000256" key="2">
    <source>
        <dbReference type="ARBA" id="ARBA00010131"/>
    </source>
</evidence>
<name>A0AAF3E9J3_9BILA</name>
<organism evidence="7 8">
    <name type="scientific">Mesorhabditis belari</name>
    <dbReference type="NCBI Taxonomy" id="2138241"/>
    <lineage>
        <taxon>Eukaryota</taxon>
        <taxon>Metazoa</taxon>
        <taxon>Ecdysozoa</taxon>
        <taxon>Nematoda</taxon>
        <taxon>Chromadorea</taxon>
        <taxon>Rhabditida</taxon>
        <taxon>Rhabditina</taxon>
        <taxon>Rhabditomorpha</taxon>
        <taxon>Rhabditoidea</taxon>
        <taxon>Rhabditidae</taxon>
        <taxon>Mesorhabditinae</taxon>
        <taxon>Mesorhabditis</taxon>
    </lineage>
</organism>